<evidence type="ECO:0008006" key="4">
    <source>
        <dbReference type="Google" id="ProtNLM"/>
    </source>
</evidence>
<accession>A0ABV9WIF3</accession>
<comment type="caution">
    <text evidence="2">The sequence shown here is derived from an EMBL/GenBank/DDBJ whole genome shotgun (WGS) entry which is preliminary data.</text>
</comment>
<evidence type="ECO:0000256" key="1">
    <source>
        <dbReference type="SAM" id="Phobius"/>
    </source>
</evidence>
<keyword evidence="1" id="KW-0472">Membrane</keyword>
<dbReference type="EMBL" id="JBHSIU010000111">
    <property type="protein sequence ID" value="MFC5007096.1"/>
    <property type="molecule type" value="Genomic_DNA"/>
</dbReference>
<feature type="transmembrane region" description="Helical" evidence="1">
    <location>
        <begin position="114"/>
        <end position="133"/>
    </location>
</feature>
<evidence type="ECO:0000313" key="2">
    <source>
        <dbReference type="EMBL" id="MFC5007096.1"/>
    </source>
</evidence>
<keyword evidence="1" id="KW-0812">Transmembrane</keyword>
<sequence length="257" mass="27574">MKKILAVEHLRNLVMMVFGVFPLAGIVCWLMLIGTDGETDTSFRIEIGVIVAAGILIAGGAALVLMAVMYQPRRYLDDMARLTRGECWAHWTYDEQQWRTADTIEAARRRRGNLSAHLMIGLGAVIAVIGLVWDDPAAATFGWIGGFCVVVGLAVVAAAPLGGSGLPARRERTGELRISAIGVLRRPGRYAAFAPTGPLTAVTLVAGPPMRVVFTTTTSGSDGATQQHQLADLLVPVGREEEARALVQRFNAEVVAR</sequence>
<feature type="transmembrane region" description="Helical" evidence="1">
    <location>
        <begin position="139"/>
        <end position="162"/>
    </location>
</feature>
<dbReference type="Proteomes" id="UP001595912">
    <property type="component" value="Unassembled WGS sequence"/>
</dbReference>
<proteinExistence type="predicted"/>
<protein>
    <recommendedName>
        <fullName evidence="4">Integral membrane protein</fullName>
    </recommendedName>
</protein>
<organism evidence="2 3">
    <name type="scientific">Dactylosporangium cerinum</name>
    <dbReference type="NCBI Taxonomy" id="1434730"/>
    <lineage>
        <taxon>Bacteria</taxon>
        <taxon>Bacillati</taxon>
        <taxon>Actinomycetota</taxon>
        <taxon>Actinomycetes</taxon>
        <taxon>Micromonosporales</taxon>
        <taxon>Micromonosporaceae</taxon>
        <taxon>Dactylosporangium</taxon>
    </lineage>
</organism>
<keyword evidence="1" id="KW-1133">Transmembrane helix</keyword>
<name>A0ABV9WIF3_9ACTN</name>
<dbReference type="RefSeq" id="WP_380127745.1">
    <property type="nucleotide sequence ID" value="NZ_JBHSIU010000111.1"/>
</dbReference>
<reference evidence="3" key="1">
    <citation type="journal article" date="2019" name="Int. J. Syst. Evol. Microbiol.">
        <title>The Global Catalogue of Microorganisms (GCM) 10K type strain sequencing project: providing services to taxonomists for standard genome sequencing and annotation.</title>
        <authorList>
            <consortium name="The Broad Institute Genomics Platform"/>
            <consortium name="The Broad Institute Genome Sequencing Center for Infectious Disease"/>
            <person name="Wu L."/>
            <person name="Ma J."/>
        </authorList>
    </citation>
    <scope>NUCLEOTIDE SEQUENCE [LARGE SCALE GENOMIC DNA]</scope>
    <source>
        <strain evidence="3">CGMCC 4.7152</strain>
    </source>
</reference>
<gene>
    <name evidence="2" type="ORF">ACFPIJ_55990</name>
</gene>
<keyword evidence="3" id="KW-1185">Reference proteome</keyword>
<evidence type="ECO:0000313" key="3">
    <source>
        <dbReference type="Proteomes" id="UP001595912"/>
    </source>
</evidence>
<feature type="transmembrane region" description="Helical" evidence="1">
    <location>
        <begin position="47"/>
        <end position="70"/>
    </location>
</feature>
<feature type="transmembrane region" description="Helical" evidence="1">
    <location>
        <begin position="12"/>
        <end position="35"/>
    </location>
</feature>